<accession>A0A9P6AS77</accession>
<evidence type="ECO:0000313" key="1">
    <source>
        <dbReference type="EMBL" id="KAF9510722.1"/>
    </source>
</evidence>
<comment type="caution">
    <text evidence="1">The sequence shown here is derived from an EMBL/GenBank/DDBJ whole genome shotgun (WGS) entry which is preliminary data.</text>
</comment>
<sequence>MQPTTAGSIISDAASIFTDVTSVGGQVFTVITEAGRDAFTLATGRRWWSSHECRGICFHGGDSGRRIYRRKVFTDITRLGGHEFTVVSDQAGHLATLAVSGARVVTSVEASVYTAATSLPTNTVGSNSAARFGTSAPWLPAPITIALGSVAAADAEIAAISQSTARIKAGIRSYGSYVVKAAPSEHIFRPPTSYAWRLPYLSRRLRPGVESSVTVVNSNEAHIAEWDSSTVYSFISSFATPSTAAICLHATHIYTTLSMQFVNLIDYRDTSGTITIANLIRCLSFATKLNRKARGIAENIPAIL</sequence>
<dbReference type="EMBL" id="MU129012">
    <property type="protein sequence ID" value="KAF9510722.1"/>
    <property type="molecule type" value="Genomic_DNA"/>
</dbReference>
<dbReference type="OrthoDB" id="4095724at2759"/>
<keyword evidence="2" id="KW-1185">Reference proteome</keyword>
<name>A0A9P6AS77_9AGAM</name>
<gene>
    <name evidence="1" type="ORF">BS47DRAFT_1395792</name>
</gene>
<reference evidence="1" key="1">
    <citation type="journal article" date="2020" name="Nat. Commun.">
        <title>Large-scale genome sequencing of mycorrhizal fungi provides insights into the early evolution of symbiotic traits.</title>
        <authorList>
            <person name="Miyauchi S."/>
            <person name="Kiss E."/>
            <person name="Kuo A."/>
            <person name="Drula E."/>
            <person name="Kohler A."/>
            <person name="Sanchez-Garcia M."/>
            <person name="Morin E."/>
            <person name="Andreopoulos B."/>
            <person name="Barry K.W."/>
            <person name="Bonito G."/>
            <person name="Buee M."/>
            <person name="Carver A."/>
            <person name="Chen C."/>
            <person name="Cichocki N."/>
            <person name="Clum A."/>
            <person name="Culley D."/>
            <person name="Crous P.W."/>
            <person name="Fauchery L."/>
            <person name="Girlanda M."/>
            <person name="Hayes R.D."/>
            <person name="Keri Z."/>
            <person name="LaButti K."/>
            <person name="Lipzen A."/>
            <person name="Lombard V."/>
            <person name="Magnuson J."/>
            <person name="Maillard F."/>
            <person name="Murat C."/>
            <person name="Nolan M."/>
            <person name="Ohm R.A."/>
            <person name="Pangilinan J."/>
            <person name="Pereira M.F."/>
            <person name="Perotto S."/>
            <person name="Peter M."/>
            <person name="Pfister S."/>
            <person name="Riley R."/>
            <person name="Sitrit Y."/>
            <person name="Stielow J.B."/>
            <person name="Szollosi G."/>
            <person name="Zifcakova L."/>
            <person name="Stursova M."/>
            <person name="Spatafora J.W."/>
            <person name="Tedersoo L."/>
            <person name="Vaario L.M."/>
            <person name="Yamada A."/>
            <person name="Yan M."/>
            <person name="Wang P."/>
            <person name="Xu J."/>
            <person name="Bruns T."/>
            <person name="Baldrian P."/>
            <person name="Vilgalys R."/>
            <person name="Dunand C."/>
            <person name="Henrissat B."/>
            <person name="Grigoriev I.V."/>
            <person name="Hibbett D."/>
            <person name="Nagy L.G."/>
            <person name="Martin F.M."/>
        </authorList>
    </citation>
    <scope>NUCLEOTIDE SEQUENCE</scope>
    <source>
        <strain evidence="1">UP504</strain>
    </source>
</reference>
<dbReference type="Proteomes" id="UP000886523">
    <property type="component" value="Unassembled WGS sequence"/>
</dbReference>
<organism evidence="1 2">
    <name type="scientific">Hydnum rufescens UP504</name>
    <dbReference type="NCBI Taxonomy" id="1448309"/>
    <lineage>
        <taxon>Eukaryota</taxon>
        <taxon>Fungi</taxon>
        <taxon>Dikarya</taxon>
        <taxon>Basidiomycota</taxon>
        <taxon>Agaricomycotina</taxon>
        <taxon>Agaricomycetes</taxon>
        <taxon>Cantharellales</taxon>
        <taxon>Hydnaceae</taxon>
        <taxon>Hydnum</taxon>
    </lineage>
</organism>
<dbReference type="AlphaFoldDB" id="A0A9P6AS77"/>
<protein>
    <submittedName>
        <fullName evidence="1">Uncharacterized protein</fullName>
    </submittedName>
</protein>
<proteinExistence type="predicted"/>
<evidence type="ECO:0000313" key="2">
    <source>
        <dbReference type="Proteomes" id="UP000886523"/>
    </source>
</evidence>